<dbReference type="Gene3D" id="2.60.40.10">
    <property type="entry name" value="Immunoglobulins"/>
    <property type="match status" value="1"/>
</dbReference>
<evidence type="ECO:0000313" key="1">
    <source>
        <dbReference type="EMBL" id="SVA82600.1"/>
    </source>
</evidence>
<organism evidence="1">
    <name type="scientific">marine metagenome</name>
    <dbReference type="NCBI Taxonomy" id="408172"/>
    <lineage>
        <taxon>unclassified sequences</taxon>
        <taxon>metagenomes</taxon>
        <taxon>ecological metagenomes</taxon>
    </lineage>
</organism>
<name>A0A381Z074_9ZZZZ</name>
<accession>A0A381Z074</accession>
<dbReference type="InterPro" id="IPR013783">
    <property type="entry name" value="Ig-like_fold"/>
</dbReference>
<proteinExistence type="predicted"/>
<dbReference type="EMBL" id="UINC01019501">
    <property type="protein sequence ID" value="SVA82600.1"/>
    <property type="molecule type" value="Genomic_DNA"/>
</dbReference>
<gene>
    <name evidence="1" type="ORF">METZ01_LOCUS135454</name>
</gene>
<reference evidence="1" key="1">
    <citation type="submission" date="2018-05" db="EMBL/GenBank/DDBJ databases">
        <authorList>
            <person name="Lanie J.A."/>
            <person name="Ng W.-L."/>
            <person name="Kazmierczak K.M."/>
            <person name="Andrzejewski T.M."/>
            <person name="Davidsen T.M."/>
            <person name="Wayne K.J."/>
            <person name="Tettelin H."/>
            <person name="Glass J.I."/>
            <person name="Rusch D."/>
            <person name="Podicherti R."/>
            <person name="Tsui H.-C.T."/>
            <person name="Winkler M.E."/>
        </authorList>
    </citation>
    <scope>NUCLEOTIDE SEQUENCE</scope>
</reference>
<dbReference type="AlphaFoldDB" id="A0A381Z074"/>
<sequence>MIKFNSSENITGRLTKRCVVCLSFYSALLLAPAMSLGQITITAKDMFSKEGQYYKMYSNFVGHFSDATREEVDVFEYIGEAGEDQAWDFREGPEEEVIRFDYVRPGEIDTDVEFEGASIVERATFDSSGKQKSMFLDVSASRGRDVYGFYDDSIDEENPAIPFSTRLNDFPAVINFGDSWNANTTFEFVTRQSMFELGTIEAPTKLVYQSEMVVDGHGIIILPGLGFHDCLRVNELVQYDTFITIPGLIDDWQKASTDYVRNYYWLSKDMGIVAQISSVQDTVPLPDEFSAASAMWRQFENNHGETSVVPQAVEGLEISLDVKGDRVLLSWEKAENTVEYLVQYSEDLAVNGWRDLKTTTGNFALDDISSKTSRFYRIVSLE</sequence>
<protein>
    <submittedName>
        <fullName evidence="1">Uncharacterized protein</fullName>
    </submittedName>
</protein>